<evidence type="ECO:0000313" key="2">
    <source>
        <dbReference type="Proteomes" id="UP001153334"/>
    </source>
</evidence>
<sequence length="228" mass="25522">MSASTKIDVALLVDEDIPTCFKVLSESFGHNAPFVNIYFPNHDTLSGQVQGSSRLKAWKHNAPDSAFLKAVTTIEDNGIKKELIMGLAIWTHMKEIPPQKIEDAEDVEEVWPDLSDRKFMAGLWEDYVKPRTQAVKDSNGKGIYVLELLAVHPGFQRLGAGMALVTWGTRAADKLQVRAVVEGTPAGRRLYEKCGLHAEIEEMRFEPGEEFAERAKPKLVFMTREPVL</sequence>
<name>A0ACC2J4R4_9PEZI</name>
<reference evidence="1" key="1">
    <citation type="submission" date="2022-11" db="EMBL/GenBank/DDBJ databases">
        <title>Genome Sequence of Nemania bipapillata.</title>
        <authorList>
            <person name="Buettner E."/>
        </authorList>
    </citation>
    <scope>NUCLEOTIDE SEQUENCE</scope>
    <source>
        <strain evidence="1">CP14</strain>
    </source>
</reference>
<protein>
    <submittedName>
        <fullName evidence="1">Uncharacterized protein</fullName>
    </submittedName>
</protein>
<proteinExistence type="predicted"/>
<organism evidence="1 2">
    <name type="scientific">Nemania bipapillata</name>
    <dbReference type="NCBI Taxonomy" id="110536"/>
    <lineage>
        <taxon>Eukaryota</taxon>
        <taxon>Fungi</taxon>
        <taxon>Dikarya</taxon>
        <taxon>Ascomycota</taxon>
        <taxon>Pezizomycotina</taxon>
        <taxon>Sordariomycetes</taxon>
        <taxon>Xylariomycetidae</taxon>
        <taxon>Xylariales</taxon>
        <taxon>Xylariaceae</taxon>
        <taxon>Nemania</taxon>
    </lineage>
</organism>
<gene>
    <name evidence="1" type="ORF">ONZ43_g1441</name>
</gene>
<keyword evidence="2" id="KW-1185">Reference proteome</keyword>
<dbReference type="Proteomes" id="UP001153334">
    <property type="component" value="Unassembled WGS sequence"/>
</dbReference>
<accession>A0ACC2J4R4</accession>
<evidence type="ECO:0000313" key="1">
    <source>
        <dbReference type="EMBL" id="KAJ8122334.1"/>
    </source>
</evidence>
<comment type="caution">
    <text evidence="1">The sequence shown here is derived from an EMBL/GenBank/DDBJ whole genome shotgun (WGS) entry which is preliminary data.</text>
</comment>
<dbReference type="EMBL" id="JAPESX010000250">
    <property type="protein sequence ID" value="KAJ8122334.1"/>
    <property type="molecule type" value="Genomic_DNA"/>
</dbReference>